<evidence type="ECO:0000313" key="2">
    <source>
        <dbReference type="EMBL" id="TDV38729.1"/>
    </source>
</evidence>
<dbReference type="Proteomes" id="UP000294927">
    <property type="component" value="Unassembled WGS sequence"/>
</dbReference>
<protein>
    <submittedName>
        <fullName evidence="2">Uncharacterized protein</fullName>
    </submittedName>
</protein>
<keyword evidence="3" id="KW-1185">Reference proteome</keyword>
<dbReference type="AlphaFoldDB" id="A0A4R7UU67"/>
<reference evidence="2 3" key="1">
    <citation type="submission" date="2019-03" db="EMBL/GenBank/DDBJ databases">
        <title>Genomic Encyclopedia of Archaeal and Bacterial Type Strains, Phase II (KMG-II): from individual species to whole genera.</title>
        <authorList>
            <person name="Goeker M."/>
        </authorList>
    </citation>
    <scope>NUCLEOTIDE SEQUENCE [LARGE SCALE GENOMIC DNA]</scope>
    <source>
        <strain evidence="2 3">DSM 45499</strain>
    </source>
</reference>
<name>A0A4R7UU67_9PSEU</name>
<feature type="compositionally biased region" description="Basic residues" evidence="1">
    <location>
        <begin position="11"/>
        <end position="21"/>
    </location>
</feature>
<accession>A0A4R7UU67</accession>
<gene>
    <name evidence="2" type="ORF">CLV71_126118</name>
</gene>
<feature type="compositionally biased region" description="Polar residues" evidence="1">
    <location>
        <begin position="113"/>
        <end position="123"/>
    </location>
</feature>
<organism evidence="2 3">
    <name type="scientific">Actinophytocola oryzae</name>
    <dbReference type="NCBI Taxonomy" id="502181"/>
    <lineage>
        <taxon>Bacteria</taxon>
        <taxon>Bacillati</taxon>
        <taxon>Actinomycetota</taxon>
        <taxon>Actinomycetes</taxon>
        <taxon>Pseudonocardiales</taxon>
        <taxon>Pseudonocardiaceae</taxon>
    </lineage>
</organism>
<comment type="caution">
    <text evidence="2">The sequence shown here is derived from an EMBL/GenBank/DDBJ whole genome shotgun (WGS) entry which is preliminary data.</text>
</comment>
<proteinExistence type="predicted"/>
<sequence length="162" mass="17452">MPASTSDHPLPKHPSKSKRRPKIDLDHPIELLERVIGQLPNPGDPSPGDEHVNVPTLADKPIDVTPHSQVGNDRVPRDVPSENIQHVAPPAGNHELAPLISQPPHNGLAQRPGSPSNEHTPSTKFHARMVVGTGRPNRAPPRGTQCFGQLCVMITSSPLSGW</sequence>
<feature type="region of interest" description="Disordered" evidence="1">
    <location>
        <begin position="1"/>
        <end position="124"/>
    </location>
</feature>
<evidence type="ECO:0000313" key="3">
    <source>
        <dbReference type="Proteomes" id="UP000294927"/>
    </source>
</evidence>
<dbReference type="EMBL" id="SOCP01000026">
    <property type="protein sequence ID" value="TDV38729.1"/>
    <property type="molecule type" value="Genomic_DNA"/>
</dbReference>
<feature type="compositionally biased region" description="Basic and acidic residues" evidence="1">
    <location>
        <begin position="22"/>
        <end position="33"/>
    </location>
</feature>
<evidence type="ECO:0000256" key="1">
    <source>
        <dbReference type="SAM" id="MobiDB-lite"/>
    </source>
</evidence>